<dbReference type="Proteomes" id="UP000598032">
    <property type="component" value="Unassembled WGS sequence"/>
</dbReference>
<comment type="caution">
    <text evidence="1">The sequence shown here is derived from an EMBL/GenBank/DDBJ whole genome shotgun (WGS) entry which is preliminary data.</text>
</comment>
<keyword evidence="2" id="KW-1185">Reference proteome</keyword>
<name>A0ABM8NC20_9BURK</name>
<dbReference type="EMBL" id="CAJHCP010000002">
    <property type="protein sequence ID" value="CAD6516445.1"/>
    <property type="molecule type" value="Genomic_DNA"/>
</dbReference>
<protein>
    <recommendedName>
        <fullName evidence="3">Antitoxin Xre/MbcA/ParS-like toxin-binding domain-containing protein</fullName>
    </recommendedName>
</protein>
<gene>
    <name evidence="1" type="ORF">LMG28140_00782</name>
</gene>
<sequence>MSRSVPTSESVATSDRTRVEHMLQRAAVAAVLSDLRVIDELANTSDAELGRRFKARLAQVIGIATMLNIDSHSMRKGDARQLNEFEGRAKRRRSTQSVLVSEGKLLRAPIFCQALGITERKLAGDVASGRIFSVDLHDDQFYPAFFVTKELERRDLTKVVRVLNGLTGWKKWNFFTKPNSSLGKLTPLQALFNGDVKQVLHAAATFVER</sequence>
<evidence type="ECO:0000313" key="2">
    <source>
        <dbReference type="Proteomes" id="UP000598032"/>
    </source>
</evidence>
<accession>A0ABM8NC20</accession>
<reference evidence="1 2" key="1">
    <citation type="submission" date="2020-10" db="EMBL/GenBank/DDBJ databases">
        <authorList>
            <person name="Peeters C."/>
        </authorList>
    </citation>
    <scope>NUCLEOTIDE SEQUENCE [LARGE SCALE GENOMIC DNA]</scope>
    <source>
        <strain evidence="1 2">LMG 28140</strain>
    </source>
</reference>
<proteinExistence type="predicted"/>
<evidence type="ECO:0008006" key="3">
    <source>
        <dbReference type="Google" id="ProtNLM"/>
    </source>
</evidence>
<organism evidence="1 2">
    <name type="scientific">Paraburkholderia metrosideri</name>
    <dbReference type="NCBI Taxonomy" id="580937"/>
    <lineage>
        <taxon>Bacteria</taxon>
        <taxon>Pseudomonadati</taxon>
        <taxon>Pseudomonadota</taxon>
        <taxon>Betaproteobacteria</taxon>
        <taxon>Burkholderiales</taxon>
        <taxon>Burkholderiaceae</taxon>
        <taxon>Paraburkholderia</taxon>
    </lineage>
</organism>
<evidence type="ECO:0000313" key="1">
    <source>
        <dbReference type="EMBL" id="CAD6516445.1"/>
    </source>
</evidence>